<evidence type="ECO:0000313" key="10">
    <source>
        <dbReference type="Proteomes" id="UP000274756"/>
    </source>
</evidence>
<dbReference type="InterPro" id="IPR013761">
    <property type="entry name" value="SAM/pointed_sf"/>
</dbReference>
<evidence type="ECO:0000313" key="8">
    <source>
        <dbReference type="EMBL" id="VDN54867.1"/>
    </source>
</evidence>
<keyword evidence="3" id="KW-0862">Zinc</keyword>
<dbReference type="Gene3D" id="1.10.510.10">
    <property type="entry name" value="Transferase(Phosphotransferase) domain 1"/>
    <property type="match status" value="1"/>
</dbReference>
<proteinExistence type="inferred from homology"/>
<dbReference type="Proteomes" id="UP000274756">
    <property type="component" value="Unassembled WGS sequence"/>
</dbReference>
<dbReference type="InterPro" id="IPR001245">
    <property type="entry name" value="Ser-Thr/Tyr_kinase_cat_dom"/>
</dbReference>
<feature type="region of interest" description="Disordered" evidence="5">
    <location>
        <begin position="168"/>
        <end position="215"/>
    </location>
</feature>
<dbReference type="PROSITE" id="PS50081">
    <property type="entry name" value="ZF_DAG_PE_2"/>
    <property type="match status" value="1"/>
</dbReference>
<protein>
    <submittedName>
        <fullName evidence="11">Phorbol-ester/DAG-type domain-containing protein</fullName>
    </submittedName>
</protein>
<dbReference type="Gene3D" id="3.30.200.20">
    <property type="entry name" value="Phosphorylase Kinase, domain 1"/>
    <property type="match status" value="1"/>
</dbReference>
<dbReference type="GO" id="GO:0007265">
    <property type="term" value="P:Ras protein signal transduction"/>
    <property type="evidence" value="ECO:0007669"/>
    <property type="project" value="TreeGrafter"/>
</dbReference>
<evidence type="ECO:0000256" key="2">
    <source>
        <dbReference type="ARBA" id="ARBA00022723"/>
    </source>
</evidence>
<feature type="domain" description="Protein kinase" evidence="6">
    <location>
        <begin position="588"/>
        <end position="852"/>
    </location>
</feature>
<dbReference type="InterPro" id="IPR011009">
    <property type="entry name" value="Kinase-like_dom_sf"/>
</dbReference>
<feature type="compositionally biased region" description="Polar residues" evidence="5">
    <location>
        <begin position="176"/>
        <end position="195"/>
    </location>
</feature>
<evidence type="ECO:0000256" key="4">
    <source>
        <dbReference type="PROSITE-ProRule" id="PRU10141"/>
    </source>
</evidence>
<dbReference type="InterPro" id="IPR050167">
    <property type="entry name" value="Ser_Thr_protein_kinase"/>
</dbReference>
<dbReference type="GO" id="GO:0005524">
    <property type="term" value="F:ATP binding"/>
    <property type="evidence" value="ECO:0007669"/>
    <property type="project" value="UniProtKB-UniRule"/>
</dbReference>
<keyword evidence="4" id="KW-0067">ATP-binding</keyword>
<dbReference type="Gene3D" id="3.30.60.20">
    <property type="match status" value="1"/>
</dbReference>
<organism evidence="9 11">
    <name type="scientific">Dracunculus medinensis</name>
    <name type="common">Guinea worm</name>
    <dbReference type="NCBI Taxonomy" id="318479"/>
    <lineage>
        <taxon>Eukaryota</taxon>
        <taxon>Metazoa</taxon>
        <taxon>Ecdysozoa</taxon>
        <taxon>Nematoda</taxon>
        <taxon>Chromadorea</taxon>
        <taxon>Rhabditida</taxon>
        <taxon>Spirurina</taxon>
        <taxon>Dracunculoidea</taxon>
        <taxon>Dracunculidae</taxon>
        <taxon>Dracunculus</taxon>
    </lineage>
</organism>
<dbReference type="GO" id="GO:0005737">
    <property type="term" value="C:cytoplasm"/>
    <property type="evidence" value="ECO:0007669"/>
    <property type="project" value="TreeGrafter"/>
</dbReference>
<feature type="binding site" evidence="4">
    <location>
        <position position="614"/>
    </location>
    <ligand>
        <name>ATP</name>
        <dbReference type="ChEBI" id="CHEBI:30616"/>
    </ligand>
</feature>
<gene>
    <name evidence="8" type="ORF">DME_LOCUS4840</name>
</gene>
<reference evidence="8 10" key="2">
    <citation type="submission" date="2018-11" db="EMBL/GenBank/DDBJ databases">
        <authorList>
            <consortium name="Pathogen Informatics"/>
        </authorList>
    </citation>
    <scope>NUCLEOTIDE SEQUENCE [LARGE SCALE GENOMIC DNA]</scope>
</reference>
<dbReference type="GO" id="GO:0004672">
    <property type="term" value="F:protein kinase activity"/>
    <property type="evidence" value="ECO:0007669"/>
    <property type="project" value="InterPro"/>
</dbReference>
<dbReference type="InterPro" id="IPR000719">
    <property type="entry name" value="Prot_kinase_dom"/>
</dbReference>
<reference evidence="11" key="1">
    <citation type="submission" date="2017-02" db="UniProtKB">
        <authorList>
            <consortium name="WormBaseParasite"/>
        </authorList>
    </citation>
    <scope>IDENTIFICATION</scope>
</reference>
<evidence type="ECO:0000256" key="1">
    <source>
        <dbReference type="ARBA" id="ARBA00005843"/>
    </source>
</evidence>
<dbReference type="PROSITE" id="PS50011">
    <property type="entry name" value="PROTEIN_KINASE_DOM"/>
    <property type="match status" value="1"/>
</dbReference>
<dbReference type="InterPro" id="IPR017441">
    <property type="entry name" value="Protein_kinase_ATP_BS"/>
</dbReference>
<dbReference type="SMART" id="SM00109">
    <property type="entry name" value="C1"/>
    <property type="match status" value="1"/>
</dbReference>
<evidence type="ECO:0000313" key="9">
    <source>
        <dbReference type="Proteomes" id="UP000038040"/>
    </source>
</evidence>
<feature type="compositionally biased region" description="Polar residues" evidence="5">
    <location>
        <begin position="549"/>
        <end position="560"/>
    </location>
</feature>
<dbReference type="EMBL" id="UYYG01001151">
    <property type="protein sequence ID" value="VDN54867.1"/>
    <property type="molecule type" value="Genomic_DNA"/>
</dbReference>
<dbReference type="Pfam" id="PF07714">
    <property type="entry name" value="PK_Tyr_Ser-Thr"/>
    <property type="match status" value="1"/>
</dbReference>
<dbReference type="InterPro" id="IPR002219">
    <property type="entry name" value="PKC_DAG/PE"/>
</dbReference>
<keyword evidence="2" id="KW-0479">Metal-binding</keyword>
<dbReference type="OrthoDB" id="774951at2759"/>
<dbReference type="InterPro" id="IPR008266">
    <property type="entry name" value="Tyr_kinase_AS"/>
</dbReference>
<keyword evidence="4" id="KW-0547">Nucleotide-binding</keyword>
<evidence type="ECO:0000259" key="7">
    <source>
        <dbReference type="PROSITE" id="PS50081"/>
    </source>
</evidence>
<evidence type="ECO:0000256" key="5">
    <source>
        <dbReference type="SAM" id="MobiDB-lite"/>
    </source>
</evidence>
<name>A0A0N4U1J4_DRAME</name>
<evidence type="ECO:0000259" key="6">
    <source>
        <dbReference type="PROSITE" id="PS50011"/>
    </source>
</evidence>
<feature type="compositionally biased region" description="Polar residues" evidence="5">
    <location>
        <begin position="498"/>
        <end position="540"/>
    </location>
</feature>
<dbReference type="InterPro" id="IPR046349">
    <property type="entry name" value="C1-like_sf"/>
</dbReference>
<dbReference type="AlphaFoldDB" id="A0A0N4U1J4"/>
<dbReference type="PANTHER" id="PTHR23257">
    <property type="entry name" value="SERINE-THREONINE PROTEIN KINASE"/>
    <property type="match status" value="1"/>
</dbReference>
<dbReference type="Gene3D" id="1.10.150.50">
    <property type="entry name" value="Transcription Factor, Ets-1"/>
    <property type="match status" value="1"/>
</dbReference>
<dbReference type="PROSITE" id="PS00109">
    <property type="entry name" value="PROTEIN_KINASE_TYR"/>
    <property type="match status" value="1"/>
</dbReference>
<dbReference type="SUPFAM" id="SSF56112">
    <property type="entry name" value="Protein kinase-like (PK-like)"/>
    <property type="match status" value="1"/>
</dbReference>
<evidence type="ECO:0000256" key="3">
    <source>
        <dbReference type="ARBA" id="ARBA00022833"/>
    </source>
</evidence>
<feature type="region of interest" description="Disordered" evidence="5">
    <location>
        <begin position="498"/>
        <end position="560"/>
    </location>
</feature>
<keyword evidence="10" id="KW-1185">Reference proteome</keyword>
<dbReference type="Proteomes" id="UP000038040">
    <property type="component" value="Unplaced"/>
</dbReference>
<evidence type="ECO:0000313" key="11">
    <source>
        <dbReference type="WBParaSite" id="DME_0000048001-mRNA-1"/>
    </source>
</evidence>
<comment type="similarity">
    <text evidence="1">Belongs to the protein kinase superfamily. TKL Ser/Thr protein kinase family.</text>
</comment>
<dbReference type="GO" id="GO:0046872">
    <property type="term" value="F:metal ion binding"/>
    <property type="evidence" value="ECO:0007669"/>
    <property type="project" value="UniProtKB-KW"/>
</dbReference>
<dbReference type="PANTHER" id="PTHR23257:SF963">
    <property type="entry name" value="AT08303P"/>
    <property type="match status" value="1"/>
</dbReference>
<dbReference type="STRING" id="318479.A0A0N4U1J4"/>
<feature type="domain" description="Phorbol-ester/DAG-type" evidence="7">
    <location>
        <begin position="346"/>
        <end position="397"/>
    </location>
</feature>
<dbReference type="WBParaSite" id="DME_0000048001-mRNA-1">
    <property type="protein sequence ID" value="DME_0000048001-mRNA-1"/>
    <property type="gene ID" value="DME_0000048001"/>
</dbReference>
<accession>A0A0N4U1J4</accession>
<dbReference type="SUPFAM" id="SSF57889">
    <property type="entry name" value="Cysteine-rich domain"/>
    <property type="match status" value="1"/>
</dbReference>
<sequence>MPFTETSLNICDWEIEIEKNLRAINIAGKKLICDRAKCTNPGIELLLISQEAKLIRYISKIYFLNDLHRGTAFPSLFDWLHYVNISPSEIQKLMEHLHTLPELAAMNDKQIFDLCDTLRFSTESRRRLRKSSYSMKRYILRWKADGIEPIRVFLDKDLAWLSFDRSTSHTNRRCGSESTVDSLASDSGSGMGSNVSQSSLPTSTPPPSPGIFPNSSLISSSKSASKLRLSFPTALFSRHNAALAVVRAKECASGAAIAESEILADSSLNEGLIRSHSHESNIQQKLSSESNVQSVSLASSRSISDCLSVASPLPASFSPLSYHKNTNQYGTLPKSPRAARAVHSIPHQWRKKKGFRIAAENCHFCQRQLNFLGEYEKCRSCKWKVHPQCKANIGDSCGLTPDYLKKAIQEMFLKDSGKDGWTPTLHASTSHNTFAFDSIDSSSSTNSSAPSTPAFPTIYSAAVSSLPSPFLTANSAYRNDFIFPDSVPEVPDIIVDSGQSEQRLSSQGSDCTVQSSYTGGPGSSEGTLITDSIGSNQGQYLDTRDDSGDQQQLSPSSCSLNRDRWSNGTIRIPSSWTDVTIPFSQIEFKKQSLIGRGRFGEVHKANWFGDVAVKFLDMDYVDEEKQLEAFKALFADVVSFKNTRHDNLILFMGYCFDQNRLGIVMYYCKGNSLHRSIHELYEKFDFAQIVNIATQICHGVSYLHTKNIIHKDLRTKNIFVENRNRIVITDFGLFSMKRLAKPKRTHTFIVPEYWLSYLSPELIKVLSADLDPLPFTESSDVFAFGTIWFELMTYEFPFSQVAPDIIIWQVGRGINGALNNVNATREVKEILTRCWSYLPENRPSLSDLQSMLEKLPKKRLNRSPSFPVSRSYESMF</sequence>
<dbReference type="PROSITE" id="PS00107">
    <property type="entry name" value="PROTEIN_KINASE_ATP"/>
    <property type="match status" value="1"/>
</dbReference>